<dbReference type="InterPro" id="IPR032675">
    <property type="entry name" value="LRR_dom_sf"/>
</dbReference>
<dbReference type="Gene3D" id="3.80.10.10">
    <property type="entry name" value="Ribonuclease Inhibitor"/>
    <property type="match status" value="1"/>
</dbReference>
<proteinExistence type="predicted"/>
<name>A0A4C1SDJ1_EUMVA</name>
<dbReference type="EMBL" id="BGZK01003336">
    <property type="protein sequence ID" value="GBP00162.1"/>
    <property type="molecule type" value="Genomic_DNA"/>
</dbReference>
<dbReference type="OrthoDB" id="8185041at2759"/>
<gene>
    <name evidence="2" type="ORF">EVAR_71070_1</name>
</gene>
<dbReference type="Proteomes" id="UP000299102">
    <property type="component" value="Unassembled WGS sequence"/>
</dbReference>
<sequence>MGIRKPKPEKFYLPGENLTIDEQFVPFRGRVSFKQYLPSKPDKYGTNRIPNGKSGLVEREVADGKRRELLERGFGMREEGNGPPCTPRNKHYVNLEKLMYEYVDQRASDANADERIFDILPEMYPNSTRELEVSGGKLIKFSANSLSAMMDLRKLQASNTQNLIFESHTAYEMNVLNLRLWETIASGGEIEIKSPRKIGIKRIGIDYRNEIKIEDETGFETDRPVTVMISNCDEVKIEREAFSWIINFTILNIEIRNSVVPVLPKQVFGSSSGQIRLENTRVHTAKAEAFSATYYNKIIVNASSVGLIEQEAFSQKSLIITLEFVNCNILEMQQKAILSAANNFIMRNSSASDGTSSTKPRQPNVEVLKSMFLSLKKKEYRDTGSSLSSKKLTYNVFYSFNVIQTGSVNATVAFVKIEYSTFYKVYARGFVLTSWNRIAMKNNTFLKMEPHAFVSNPGHVHDFSFVNNIIDASDNGAFGLIGQAHSRAPNDVDYRNNYFNKECNCLIEDWLSSELGITEKAFDQFALNSYCTIEEIAIARCFNVPDKNLEISKFLAKVCNDNDNIKCEPFKTKLEDGSLPNFENPFFHDEEQDTNVLSDRNKKIIGIVIVTI</sequence>
<keyword evidence="3" id="KW-1185">Reference proteome</keyword>
<comment type="caution">
    <text evidence="2">The sequence shown here is derived from an EMBL/GenBank/DDBJ whole genome shotgun (WGS) entry which is preliminary data.</text>
</comment>
<dbReference type="SUPFAM" id="SSF51126">
    <property type="entry name" value="Pectin lyase-like"/>
    <property type="match status" value="1"/>
</dbReference>
<dbReference type="InterPro" id="IPR029526">
    <property type="entry name" value="PGBD"/>
</dbReference>
<evidence type="ECO:0000313" key="3">
    <source>
        <dbReference type="Proteomes" id="UP000299102"/>
    </source>
</evidence>
<dbReference type="Pfam" id="PF13843">
    <property type="entry name" value="DDE_Tnp_1_7"/>
    <property type="match status" value="1"/>
</dbReference>
<reference evidence="2 3" key="1">
    <citation type="journal article" date="2019" name="Commun. Biol.">
        <title>The bagworm genome reveals a unique fibroin gene that provides high tensile strength.</title>
        <authorList>
            <person name="Kono N."/>
            <person name="Nakamura H."/>
            <person name="Ohtoshi R."/>
            <person name="Tomita M."/>
            <person name="Numata K."/>
            <person name="Arakawa K."/>
        </authorList>
    </citation>
    <scope>NUCLEOTIDE SEQUENCE [LARGE SCALE GENOMIC DNA]</scope>
</reference>
<evidence type="ECO:0000313" key="2">
    <source>
        <dbReference type="EMBL" id="GBP00162.1"/>
    </source>
</evidence>
<accession>A0A4C1SDJ1</accession>
<feature type="non-terminal residue" evidence="2">
    <location>
        <position position="612"/>
    </location>
</feature>
<feature type="domain" description="PiggyBac transposable element-derived protein" evidence="1">
    <location>
        <begin position="9"/>
        <end position="46"/>
    </location>
</feature>
<dbReference type="InterPro" id="IPR011050">
    <property type="entry name" value="Pectin_lyase_fold/virulence"/>
</dbReference>
<evidence type="ECO:0000259" key="1">
    <source>
        <dbReference type="Pfam" id="PF13843"/>
    </source>
</evidence>
<protein>
    <recommendedName>
        <fullName evidence="1">PiggyBac transposable element-derived protein domain-containing protein</fullName>
    </recommendedName>
</protein>
<dbReference type="STRING" id="151549.A0A4C1SDJ1"/>
<organism evidence="2 3">
    <name type="scientific">Eumeta variegata</name>
    <name type="common">Bagworm moth</name>
    <name type="synonym">Eumeta japonica</name>
    <dbReference type="NCBI Taxonomy" id="151549"/>
    <lineage>
        <taxon>Eukaryota</taxon>
        <taxon>Metazoa</taxon>
        <taxon>Ecdysozoa</taxon>
        <taxon>Arthropoda</taxon>
        <taxon>Hexapoda</taxon>
        <taxon>Insecta</taxon>
        <taxon>Pterygota</taxon>
        <taxon>Neoptera</taxon>
        <taxon>Endopterygota</taxon>
        <taxon>Lepidoptera</taxon>
        <taxon>Glossata</taxon>
        <taxon>Ditrysia</taxon>
        <taxon>Tineoidea</taxon>
        <taxon>Psychidae</taxon>
        <taxon>Oiketicinae</taxon>
        <taxon>Eumeta</taxon>
    </lineage>
</organism>
<dbReference type="AlphaFoldDB" id="A0A4C1SDJ1"/>